<reference evidence="4" key="2">
    <citation type="submission" date="2016-12" db="EMBL/GenBank/DDBJ databases">
        <title>Whole genome sequencing of Sphingomonas sp. ABOJV.</title>
        <authorList>
            <person name="Conlan S."/>
            <person name="Thomas P.J."/>
            <person name="Mullikin J."/>
            <person name="Palmore T.N."/>
            <person name="Frank K.M."/>
            <person name="Segre J.A."/>
        </authorList>
    </citation>
    <scope>NUCLEOTIDE SEQUENCE [LARGE SCALE GENOMIC DNA]</scope>
    <source>
        <strain evidence="4">ABOJV</strain>
    </source>
</reference>
<protein>
    <submittedName>
        <fullName evidence="2">ATPase</fullName>
    </submittedName>
</protein>
<dbReference type="InterPro" id="IPR038727">
    <property type="entry name" value="NadR/Ttd14_AAA_dom"/>
</dbReference>
<evidence type="ECO:0000313" key="4">
    <source>
        <dbReference type="Proteomes" id="UP000185161"/>
    </source>
</evidence>
<dbReference type="Pfam" id="PF13521">
    <property type="entry name" value="AAA_28"/>
    <property type="match status" value="1"/>
</dbReference>
<dbReference type="InterPro" id="IPR027417">
    <property type="entry name" value="P-loop_NTPase"/>
</dbReference>
<dbReference type="Proteomes" id="UP000286681">
    <property type="component" value="Unassembled WGS sequence"/>
</dbReference>
<evidence type="ECO:0000313" key="5">
    <source>
        <dbReference type="Proteomes" id="UP000286681"/>
    </source>
</evidence>
<feature type="domain" description="NadR/Ttd14 AAA" evidence="1">
    <location>
        <begin position="7"/>
        <end position="170"/>
    </location>
</feature>
<dbReference type="Proteomes" id="UP000185161">
    <property type="component" value="Chromosome"/>
</dbReference>
<dbReference type="Gene3D" id="3.40.50.300">
    <property type="entry name" value="P-loop containing nucleotide triphosphate hydrolases"/>
    <property type="match status" value="1"/>
</dbReference>
<dbReference type="AlphaFoldDB" id="A0A1L6JEG7"/>
<sequence>MTTDHLFVITGGPGSGKSSLIAALAAQGIATMPEAGRAIIQDQVAIGGDALPWADRASFAEQMLGWELRSHREARERAGPVLLDRGIPDVIGYLLLCGLPVPERVERAAAAFRYNRTVFIAPHWPAIYAQDAERKQDEAEAAATHDMMARVYAGLGYDLVPLPFARVAERARFVMERIRA</sequence>
<dbReference type="GeneID" id="44134715"/>
<evidence type="ECO:0000313" key="3">
    <source>
        <dbReference type="EMBL" id="RSV02163.1"/>
    </source>
</evidence>
<dbReference type="EMBL" id="QQWO01000010">
    <property type="protein sequence ID" value="RSV02163.1"/>
    <property type="molecule type" value="Genomic_DNA"/>
</dbReference>
<organism evidence="2 4">
    <name type="scientific">Sphingomonas koreensis</name>
    <dbReference type="NCBI Taxonomy" id="93064"/>
    <lineage>
        <taxon>Bacteria</taxon>
        <taxon>Pseudomonadati</taxon>
        <taxon>Pseudomonadota</taxon>
        <taxon>Alphaproteobacteria</taxon>
        <taxon>Sphingomonadales</taxon>
        <taxon>Sphingomonadaceae</taxon>
        <taxon>Sphingomonas</taxon>
    </lineage>
</organism>
<dbReference type="STRING" id="93064.BRX40_19320"/>
<dbReference type="EMBL" id="CP018820">
    <property type="protein sequence ID" value="APR54278.1"/>
    <property type="molecule type" value="Genomic_DNA"/>
</dbReference>
<reference evidence="3 5" key="3">
    <citation type="submission" date="2018-07" db="EMBL/GenBank/DDBJ databases">
        <title>Genomic and Epidemiologic Investigation of an Indolent Hospital Outbreak.</title>
        <authorList>
            <person name="Johnson R.C."/>
            <person name="Deming C."/>
            <person name="Conlan S."/>
            <person name="Zellmer C.J."/>
            <person name="Michelin A.V."/>
            <person name="Lee-Lin S."/>
            <person name="Thomas P.J."/>
            <person name="Park M."/>
            <person name="Weingarten R.A."/>
            <person name="Less J."/>
            <person name="Dekker J.P."/>
            <person name="Frank K.M."/>
            <person name="Musser K.A."/>
            <person name="Mcquiston J.R."/>
            <person name="Henderson D.K."/>
            <person name="Lau A.F."/>
            <person name="Palmore T.N."/>
            <person name="Segre J.A."/>
        </authorList>
    </citation>
    <scope>NUCLEOTIDE SEQUENCE [LARGE SCALE GENOMIC DNA]</scope>
    <source>
        <strain evidence="3 5">SK-NIH.Env10_0317</strain>
    </source>
</reference>
<reference evidence="2" key="1">
    <citation type="submission" date="2016-12" db="EMBL/GenBank/DDBJ databases">
        <title>Whole genome sequencing of Sphingomonas koreensis.</title>
        <authorList>
            <person name="Conlan S."/>
            <person name="Thomas P.J."/>
            <person name="Mullikin J."/>
            <person name="Palmore T.N."/>
            <person name="Frank K.M."/>
            <person name="Segre J.A."/>
        </authorList>
    </citation>
    <scope>NUCLEOTIDE SEQUENCE</scope>
    <source>
        <strain evidence="2">ABOJV</strain>
    </source>
</reference>
<evidence type="ECO:0000313" key="2">
    <source>
        <dbReference type="EMBL" id="APR54278.1"/>
    </source>
</evidence>
<keyword evidence="4" id="KW-1185">Reference proteome</keyword>
<proteinExistence type="predicted"/>
<name>A0A1L6JEG7_9SPHN</name>
<gene>
    <name evidence="2" type="ORF">BRX40_19320</name>
    <name evidence="3" type="ORF">CA257_13340</name>
</gene>
<evidence type="ECO:0000259" key="1">
    <source>
        <dbReference type="Pfam" id="PF13521"/>
    </source>
</evidence>
<dbReference type="OrthoDB" id="5638848at2"/>
<dbReference type="SUPFAM" id="SSF52540">
    <property type="entry name" value="P-loop containing nucleoside triphosphate hydrolases"/>
    <property type="match status" value="1"/>
</dbReference>
<dbReference type="KEGG" id="skr:BRX40_19320"/>
<dbReference type="RefSeq" id="WP_075152689.1">
    <property type="nucleotide sequence ID" value="NZ_CP018820.1"/>
</dbReference>
<accession>A0A1L6JEG7</accession>